<organism evidence="9 10">
    <name type="scientific">Azospirillum brasilense</name>
    <dbReference type="NCBI Taxonomy" id="192"/>
    <lineage>
        <taxon>Bacteria</taxon>
        <taxon>Pseudomonadati</taxon>
        <taxon>Pseudomonadota</taxon>
        <taxon>Alphaproteobacteria</taxon>
        <taxon>Rhodospirillales</taxon>
        <taxon>Azospirillaceae</taxon>
        <taxon>Azospirillum</taxon>
    </lineage>
</organism>
<evidence type="ECO:0000256" key="7">
    <source>
        <dbReference type="RuleBase" id="RU363032"/>
    </source>
</evidence>
<dbReference type="RefSeq" id="WP_247883319.1">
    <property type="nucleotide sequence ID" value="NZ_VITF01000011.1"/>
</dbReference>
<dbReference type="EMBL" id="VITF01000011">
    <property type="protein sequence ID" value="TWA63925.1"/>
    <property type="molecule type" value="Genomic_DNA"/>
</dbReference>
<dbReference type="InterPro" id="IPR000515">
    <property type="entry name" value="MetI-like"/>
</dbReference>
<evidence type="ECO:0000256" key="3">
    <source>
        <dbReference type="ARBA" id="ARBA00022475"/>
    </source>
</evidence>
<feature type="domain" description="ABC transmembrane type-1" evidence="8">
    <location>
        <begin position="98"/>
        <end position="315"/>
    </location>
</feature>
<dbReference type="Proteomes" id="UP000316083">
    <property type="component" value="Unassembled WGS sequence"/>
</dbReference>
<feature type="transmembrane region" description="Helical" evidence="7">
    <location>
        <begin position="16"/>
        <end position="35"/>
    </location>
</feature>
<reference evidence="9 10" key="1">
    <citation type="submission" date="2019-06" db="EMBL/GenBank/DDBJ databases">
        <title>Genomic Encyclopedia of Type Strains, Phase IV (KMG-V): Genome sequencing to study the core and pangenomes of soil and plant-associated prokaryotes.</title>
        <authorList>
            <person name="Whitman W."/>
        </authorList>
    </citation>
    <scope>NUCLEOTIDE SEQUENCE [LARGE SCALE GENOMIC DNA]</scope>
    <source>
        <strain evidence="9 10">BR 11796</strain>
    </source>
</reference>
<feature type="transmembrane region" description="Helical" evidence="7">
    <location>
        <begin position="246"/>
        <end position="273"/>
    </location>
</feature>
<dbReference type="GO" id="GO:0055085">
    <property type="term" value="P:transmembrane transport"/>
    <property type="evidence" value="ECO:0007669"/>
    <property type="project" value="InterPro"/>
</dbReference>
<name>A0A560AU72_AZOBR</name>
<gene>
    <name evidence="9" type="ORF">FBZ82_11140</name>
</gene>
<dbReference type="PANTHER" id="PTHR43163">
    <property type="entry name" value="DIPEPTIDE TRANSPORT SYSTEM PERMEASE PROTEIN DPPB-RELATED"/>
    <property type="match status" value="1"/>
</dbReference>
<keyword evidence="5 7" id="KW-1133">Transmembrane helix</keyword>
<keyword evidence="6 7" id="KW-0472">Membrane</keyword>
<accession>A0A560AU72</accession>
<comment type="similarity">
    <text evidence="7">Belongs to the binding-protein-dependent transport system permease family.</text>
</comment>
<dbReference type="CDD" id="cd06261">
    <property type="entry name" value="TM_PBP2"/>
    <property type="match status" value="1"/>
</dbReference>
<dbReference type="AlphaFoldDB" id="A0A560AU72"/>
<evidence type="ECO:0000256" key="1">
    <source>
        <dbReference type="ARBA" id="ARBA00004651"/>
    </source>
</evidence>
<evidence type="ECO:0000256" key="2">
    <source>
        <dbReference type="ARBA" id="ARBA00022448"/>
    </source>
</evidence>
<feature type="transmembrane region" description="Helical" evidence="7">
    <location>
        <begin position="134"/>
        <end position="160"/>
    </location>
</feature>
<dbReference type="InterPro" id="IPR045621">
    <property type="entry name" value="BPD_transp_1_N"/>
</dbReference>
<dbReference type="SUPFAM" id="SSF161098">
    <property type="entry name" value="MetI-like"/>
    <property type="match status" value="1"/>
</dbReference>
<feature type="transmembrane region" description="Helical" evidence="7">
    <location>
        <begin position="293"/>
        <end position="311"/>
    </location>
</feature>
<dbReference type="Pfam" id="PF19300">
    <property type="entry name" value="BPD_transp_1_N"/>
    <property type="match status" value="1"/>
</dbReference>
<dbReference type="InterPro" id="IPR035906">
    <property type="entry name" value="MetI-like_sf"/>
</dbReference>
<keyword evidence="2 7" id="KW-0813">Transport</keyword>
<keyword evidence="3" id="KW-1003">Cell membrane</keyword>
<proteinExistence type="inferred from homology"/>
<evidence type="ECO:0000256" key="6">
    <source>
        <dbReference type="ARBA" id="ARBA00023136"/>
    </source>
</evidence>
<dbReference type="Pfam" id="PF00528">
    <property type="entry name" value="BPD_transp_1"/>
    <property type="match status" value="1"/>
</dbReference>
<feature type="transmembrane region" description="Helical" evidence="7">
    <location>
        <begin position="104"/>
        <end position="122"/>
    </location>
</feature>
<evidence type="ECO:0000313" key="9">
    <source>
        <dbReference type="EMBL" id="TWA63925.1"/>
    </source>
</evidence>
<protein>
    <submittedName>
        <fullName evidence="9">Peptide/nickel transport system permease protein</fullName>
    </submittedName>
</protein>
<evidence type="ECO:0000256" key="5">
    <source>
        <dbReference type="ARBA" id="ARBA00022989"/>
    </source>
</evidence>
<comment type="caution">
    <text evidence="9">The sequence shown here is derived from an EMBL/GenBank/DDBJ whole genome shotgun (WGS) entry which is preliminary data.</text>
</comment>
<sequence length="331" mass="35195">MTGTMVGWLVRRSAQAALVVLAMTVIVFVGLRVAGNPVDILVPPEADAAERARIAASFGLDQPLWRQYLLFVARALQGDLGRSFIYNQPALTLVVERLPATLELSLAALVLAAGLGIGLGLYAGLRPRAAAARLIMAGSVVGLSLPGFWVGLMLVIGFSVRLGWLPSSGRGETVAVLGVGWSFLTADGLAHLILPAANLALFKLALILRLTRAGVREVVHLDYVRFARARGLAPSRVVGVHILRTILIPIVTVIGLEFCSTVAFSMVTESIFAWPGMGRLMVESIHVLDRPVIVAYLVAVVLLFVAVNLLADILYRLLDPRVDTAGAEGGA</sequence>
<evidence type="ECO:0000256" key="4">
    <source>
        <dbReference type="ARBA" id="ARBA00022692"/>
    </source>
</evidence>
<feature type="transmembrane region" description="Helical" evidence="7">
    <location>
        <begin position="180"/>
        <end position="202"/>
    </location>
</feature>
<comment type="subcellular location">
    <subcellularLocation>
        <location evidence="1 7">Cell membrane</location>
        <topology evidence="1 7">Multi-pass membrane protein</topology>
    </subcellularLocation>
</comment>
<dbReference type="PANTHER" id="PTHR43163:SF2">
    <property type="entry name" value="ABC TRANSPORTER PERMEASE PROTEIN"/>
    <property type="match status" value="1"/>
</dbReference>
<dbReference type="GO" id="GO:0005886">
    <property type="term" value="C:plasma membrane"/>
    <property type="evidence" value="ECO:0007669"/>
    <property type="project" value="UniProtKB-SubCell"/>
</dbReference>
<evidence type="ECO:0000313" key="10">
    <source>
        <dbReference type="Proteomes" id="UP000316083"/>
    </source>
</evidence>
<dbReference type="PROSITE" id="PS50928">
    <property type="entry name" value="ABC_TM1"/>
    <property type="match status" value="1"/>
</dbReference>
<evidence type="ECO:0000259" key="8">
    <source>
        <dbReference type="PROSITE" id="PS50928"/>
    </source>
</evidence>
<dbReference type="Gene3D" id="1.10.3720.10">
    <property type="entry name" value="MetI-like"/>
    <property type="match status" value="1"/>
</dbReference>
<keyword evidence="4 7" id="KW-0812">Transmembrane</keyword>